<dbReference type="SUPFAM" id="SSF55068">
    <property type="entry name" value="Peptide methionine sulfoxide reductase"/>
    <property type="match status" value="1"/>
</dbReference>
<dbReference type="Pfam" id="PF01625">
    <property type="entry name" value="PMSR"/>
    <property type="match status" value="1"/>
</dbReference>
<dbReference type="EMBL" id="FNGV01000002">
    <property type="protein sequence ID" value="SDL73088.1"/>
    <property type="molecule type" value="Genomic_DNA"/>
</dbReference>
<proteinExistence type="inferred from homology"/>
<evidence type="ECO:0000313" key="6">
    <source>
        <dbReference type="EMBL" id="SDL73088.1"/>
    </source>
</evidence>
<dbReference type="PANTHER" id="PTHR43774:SF1">
    <property type="entry name" value="PEPTIDE METHIONINE SULFOXIDE REDUCTASE MSRA 2"/>
    <property type="match status" value="1"/>
</dbReference>
<sequence>MKNKKLEIATLGGGCFWCIEAVFQEVKGVEKIVSGYTGGSAPGKPTYREVCSGLTGHAEVVQVTFDPEVISYHDLLVIFMTSHDPTTLNRQGADAGTQYRSVIYYHDENQKEIAALVAKEVAPYYENPIVTEISPLETFYEAEAYHQDYYRNNTTQGYCSAVITPKLAKLRKMHADKLKGVSA</sequence>
<evidence type="ECO:0000259" key="5">
    <source>
        <dbReference type="Pfam" id="PF01625"/>
    </source>
</evidence>
<dbReference type="InterPro" id="IPR002569">
    <property type="entry name" value="Met_Sox_Rdtase_MsrA_dom"/>
</dbReference>
<dbReference type="EC" id="1.8.4.11" evidence="4"/>
<feature type="active site" evidence="4">
    <location>
        <position position="15"/>
    </location>
</feature>
<dbReference type="PANTHER" id="PTHR43774">
    <property type="entry name" value="PEPTIDE METHIONINE SULFOXIDE REDUCTASE"/>
    <property type="match status" value="1"/>
</dbReference>
<dbReference type="Gene3D" id="3.30.1060.10">
    <property type="entry name" value="Peptide methionine sulphoxide reductase MsrA"/>
    <property type="match status" value="1"/>
</dbReference>
<organism evidence="6 7">
    <name type="scientific">Kriegella aquimaris</name>
    <dbReference type="NCBI Taxonomy" id="192904"/>
    <lineage>
        <taxon>Bacteria</taxon>
        <taxon>Pseudomonadati</taxon>
        <taxon>Bacteroidota</taxon>
        <taxon>Flavobacteriia</taxon>
        <taxon>Flavobacteriales</taxon>
        <taxon>Flavobacteriaceae</taxon>
        <taxon>Kriegella</taxon>
    </lineage>
</organism>
<dbReference type="InterPro" id="IPR036509">
    <property type="entry name" value="Met_Sox_Rdtase_MsrA_sf"/>
</dbReference>
<protein>
    <recommendedName>
        <fullName evidence="4">Peptide methionine sulfoxide reductase MsrA</fullName>
        <shortName evidence="4">Protein-methionine-S-oxide reductase</shortName>
        <ecNumber evidence="4">1.8.4.11</ecNumber>
    </recommendedName>
    <alternativeName>
        <fullName evidence="4">Peptide-methionine (S)-S-oxide reductase</fullName>
        <shortName evidence="4">Peptide Met(O) reductase</shortName>
    </alternativeName>
</protein>
<keyword evidence="7" id="KW-1185">Reference proteome</keyword>
<comment type="similarity">
    <text evidence="4">Belongs to the MsrA Met sulfoxide reductase family.</text>
</comment>
<accession>A0A1G9MFP0</accession>
<evidence type="ECO:0000256" key="3">
    <source>
        <dbReference type="ARBA" id="ARBA00048782"/>
    </source>
</evidence>
<comment type="catalytic activity">
    <reaction evidence="3 4">
        <text>[thioredoxin]-disulfide + L-methionine + H2O = L-methionine (S)-S-oxide + [thioredoxin]-dithiol</text>
        <dbReference type="Rhea" id="RHEA:19993"/>
        <dbReference type="Rhea" id="RHEA-COMP:10698"/>
        <dbReference type="Rhea" id="RHEA-COMP:10700"/>
        <dbReference type="ChEBI" id="CHEBI:15377"/>
        <dbReference type="ChEBI" id="CHEBI:29950"/>
        <dbReference type="ChEBI" id="CHEBI:50058"/>
        <dbReference type="ChEBI" id="CHEBI:57844"/>
        <dbReference type="ChEBI" id="CHEBI:58772"/>
        <dbReference type="EC" id="1.8.4.11"/>
    </reaction>
</comment>
<evidence type="ECO:0000313" key="7">
    <source>
        <dbReference type="Proteomes" id="UP000199440"/>
    </source>
</evidence>
<feature type="domain" description="Peptide methionine sulphoxide reductase MsrA" evidence="5">
    <location>
        <begin position="9"/>
        <end position="159"/>
    </location>
</feature>
<gene>
    <name evidence="4" type="primary">msrA</name>
    <name evidence="6" type="ORF">SAMN04488514_102507</name>
</gene>
<evidence type="ECO:0000256" key="4">
    <source>
        <dbReference type="HAMAP-Rule" id="MF_01401"/>
    </source>
</evidence>
<dbReference type="GO" id="GO:0033744">
    <property type="term" value="F:L-methionine:thioredoxin-disulfide S-oxidoreductase activity"/>
    <property type="evidence" value="ECO:0007669"/>
    <property type="project" value="RHEA"/>
</dbReference>
<name>A0A1G9MFP0_9FLAO</name>
<dbReference type="RefSeq" id="WP_089886966.1">
    <property type="nucleotide sequence ID" value="NZ_FNGV01000002.1"/>
</dbReference>
<comment type="catalytic activity">
    <reaction evidence="2 4">
        <text>L-methionyl-[protein] + [thioredoxin]-disulfide + H2O = L-methionyl-(S)-S-oxide-[protein] + [thioredoxin]-dithiol</text>
        <dbReference type="Rhea" id="RHEA:14217"/>
        <dbReference type="Rhea" id="RHEA-COMP:10698"/>
        <dbReference type="Rhea" id="RHEA-COMP:10700"/>
        <dbReference type="Rhea" id="RHEA-COMP:12313"/>
        <dbReference type="Rhea" id="RHEA-COMP:12315"/>
        <dbReference type="ChEBI" id="CHEBI:15377"/>
        <dbReference type="ChEBI" id="CHEBI:16044"/>
        <dbReference type="ChEBI" id="CHEBI:29950"/>
        <dbReference type="ChEBI" id="CHEBI:44120"/>
        <dbReference type="ChEBI" id="CHEBI:50058"/>
        <dbReference type="EC" id="1.8.4.11"/>
    </reaction>
</comment>
<evidence type="ECO:0000256" key="1">
    <source>
        <dbReference type="ARBA" id="ARBA00023002"/>
    </source>
</evidence>
<dbReference type="HAMAP" id="MF_01401">
    <property type="entry name" value="MsrA"/>
    <property type="match status" value="1"/>
</dbReference>
<comment type="function">
    <text evidence="4">Has an important function as a repair enzyme for proteins that have been inactivated by oxidation. Catalyzes the reversible oxidation-reduction of methionine sulfoxide in proteins to methionine.</text>
</comment>
<evidence type="ECO:0000256" key="2">
    <source>
        <dbReference type="ARBA" id="ARBA00047806"/>
    </source>
</evidence>
<reference evidence="6 7" key="1">
    <citation type="submission" date="2016-10" db="EMBL/GenBank/DDBJ databases">
        <authorList>
            <person name="de Groot N.N."/>
        </authorList>
    </citation>
    <scope>NUCLEOTIDE SEQUENCE [LARGE SCALE GENOMIC DNA]</scope>
    <source>
        <strain evidence="6 7">DSM 19886</strain>
    </source>
</reference>
<dbReference type="NCBIfam" id="TIGR00401">
    <property type="entry name" value="msrA"/>
    <property type="match status" value="1"/>
</dbReference>
<dbReference type="GO" id="GO:0008113">
    <property type="term" value="F:peptide-methionine (S)-S-oxide reductase activity"/>
    <property type="evidence" value="ECO:0007669"/>
    <property type="project" value="UniProtKB-UniRule"/>
</dbReference>
<dbReference type="Proteomes" id="UP000199440">
    <property type="component" value="Unassembled WGS sequence"/>
</dbReference>
<dbReference type="OrthoDB" id="4174719at2"/>
<dbReference type="STRING" id="192904.SAMN04488514_102507"/>
<dbReference type="AlphaFoldDB" id="A0A1G9MFP0"/>
<keyword evidence="1 4" id="KW-0560">Oxidoreductase</keyword>